<name>A0A1A9HG30_HELPX</name>
<dbReference type="Pfam" id="PF01809">
    <property type="entry name" value="YidD"/>
    <property type="match status" value="1"/>
</dbReference>
<keyword evidence="1" id="KW-0472">Membrane</keyword>
<dbReference type="RefSeq" id="WP_021435399.1">
    <property type="nucleotide sequence ID" value="NZ_CP011486.1"/>
</dbReference>
<dbReference type="HAMAP" id="MF_00386">
    <property type="entry name" value="UPF0161_YidD"/>
    <property type="match status" value="1"/>
</dbReference>
<comment type="similarity">
    <text evidence="1">Belongs to the UPF0161 family.</text>
</comment>
<organism evidence="2 3">
    <name type="scientific">Helicobacter pylori</name>
    <name type="common">Campylobacter pylori</name>
    <dbReference type="NCBI Taxonomy" id="210"/>
    <lineage>
        <taxon>Bacteria</taxon>
        <taxon>Pseudomonadati</taxon>
        <taxon>Campylobacterota</taxon>
        <taxon>Epsilonproteobacteria</taxon>
        <taxon>Campylobacterales</taxon>
        <taxon>Helicobacteraceae</taxon>
        <taxon>Helicobacter</taxon>
    </lineage>
</organism>
<sequence length="113" mass="13209">MRNHKTPFLNAIFIALVKGYQRFFSAFTFSSCRFYPTCSNYALWLLSFENPLIAMGKIILRILSCNPFCSGGIAYPTTRLKRPSLLQFNRNFKTITFWLIPTKSRTTYYIIKV</sequence>
<dbReference type="PANTHER" id="PTHR33383:SF1">
    <property type="entry name" value="MEMBRANE PROTEIN INSERTION EFFICIENCY FACTOR-RELATED"/>
    <property type="match status" value="1"/>
</dbReference>
<accession>A0A1A9HG30</accession>
<evidence type="ECO:0000256" key="1">
    <source>
        <dbReference type="HAMAP-Rule" id="MF_00386"/>
    </source>
</evidence>
<comment type="subcellular location">
    <subcellularLocation>
        <location evidence="1">Cell membrane</location>
        <topology evidence="1">Peripheral membrane protein</topology>
        <orientation evidence="1">Cytoplasmic side</orientation>
    </subcellularLocation>
</comment>
<dbReference type="PANTHER" id="PTHR33383">
    <property type="entry name" value="MEMBRANE PROTEIN INSERTION EFFICIENCY FACTOR-RELATED"/>
    <property type="match status" value="1"/>
</dbReference>
<dbReference type="NCBIfam" id="TIGR00278">
    <property type="entry name" value="membrane protein insertion efficiency factor YidD"/>
    <property type="match status" value="1"/>
</dbReference>
<dbReference type="InterPro" id="IPR002696">
    <property type="entry name" value="Membr_insert_effic_factor_YidD"/>
</dbReference>
<dbReference type="AlphaFoldDB" id="A0A1A9HG30"/>
<reference evidence="2 3" key="1">
    <citation type="submission" date="2014-04" db="EMBL/GenBank/DDBJ databases">
        <title>Detecting global and local adaptation in a worldwide sample of Helicobacter pylori genomes.</title>
        <authorList>
            <person name="Montano V."/>
            <person name="Didelot X."/>
            <person name="Foll M."/>
            <person name="Linz B."/>
            <person name="Reinhardt R."/>
            <person name="Suerbaum S."/>
            <person name="Moodley Y."/>
            <person name="Jensen J.D."/>
        </authorList>
    </citation>
    <scope>NUCLEOTIDE SEQUENCE [LARGE SCALE GENOMIC DNA]</scope>
    <source>
        <strain evidence="2 3">K26A1</strain>
    </source>
</reference>
<dbReference type="GO" id="GO:0005886">
    <property type="term" value="C:plasma membrane"/>
    <property type="evidence" value="ECO:0007669"/>
    <property type="project" value="UniProtKB-SubCell"/>
</dbReference>
<evidence type="ECO:0000313" key="2">
    <source>
        <dbReference type="EMBL" id="ANH48751.1"/>
    </source>
</evidence>
<dbReference type="PATRIC" id="fig|210.2441.peg.1306"/>
<protein>
    <recommendedName>
        <fullName evidence="1">Putative membrane protein insertion efficiency factor</fullName>
    </recommendedName>
</protein>
<dbReference type="EMBL" id="CP011486">
    <property type="protein sequence ID" value="ANH48751.1"/>
    <property type="molecule type" value="Genomic_DNA"/>
</dbReference>
<dbReference type="SMART" id="SM01234">
    <property type="entry name" value="Haemolytic"/>
    <property type="match status" value="1"/>
</dbReference>
<comment type="function">
    <text evidence="1">Could be involved in insertion of integral membrane proteins into the membrane.</text>
</comment>
<gene>
    <name evidence="2" type="ORF">AA977_06375</name>
</gene>
<evidence type="ECO:0000313" key="3">
    <source>
        <dbReference type="Proteomes" id="UP000078062"/>
    </source>
</evidence>
<keyword evidence="1" id="KW-1003">Cell membrane</keyword>
<dbReference type="Proteomes" id="UP000078062">
    <property type="component" value="Chromosome"/>
</dbReference>
<proteinExistence type="inferred from homology"/>